<feature type="transmembrane region" description="Helical" evidence="7">
    <location>
        <begin position="55"/>
        <end position="75"/>
    </location>
</feature>
<name>L0KE83_HALHC</name>
<dbReference type="HOGENOM" id="CLU_077149_0_1_9"/>
<dbReference type="Gene3D" id="3.30.240.20">
    <property type="entry name" value="bsu07140 like domains"/>
    <property type="match status" value="2"/>
</dbReference>
<comment type="subcellular location">
    <subcellularLocation>
        <location evidence="1">Cell membrane</location>
        <topology evidence="1">Multi-pass membrane protein</topology>
    </subcellularLocation>
</comment>
<evidence type="ECO:0000256" key="1">
    <source>
        <dbReference type="ARBA" id="ARBA00004651"/>
    </source>
</evidence>
<dbReference type="Pfam" id="PF04239">
    <property type="entry name" value="DUF421"/>
    <property type="match status" value="1"/>
</dbReference>
<feature type="transmembrane region" description="Helical" evidence="7">
    <location>
        <begin position="6"/>
        <end position="23"/>
    </location>
</feature>
<feature type="domain" description="YetF C-terminal" evidence="8">
    <location>
        <begin position="79"/>
        <end position="211"/>
    </location>
</feature>
<dbReference type="InterPro" id="IPR023090">
    <property type="entry name" value="UPF0702_alpha/beta_dom_sf"/>
</dbReference>
<gene>
    <name evidence="9" type="ordered locus">Halha_2499</name>
</gene>
<keyword evidence="4 7" id="KW-0812">Transmembrane</keyword>
<dbReference type="eggNOG" id="COG2323">
    <property type="taxonomic scope" value="Bacteria"/>
</dbReference>
<evidence type="ECO:0000256" key="3">
    <source>
        <dbReference type="ARBA" id="ARBA00022475"/>
    </source>
</evidence>
<dbReference type="AlphaFoldDB" id="L0KE83"/>
<dbReference type="EMBL" id="CP003359">
    <property type="protein sequence ID" value="AGB42373.1"/>
    <property type="molecule type" value="Genomic_DNA"/>
</dbReference>
<keyword evidence="3" id="KW-1003">Cell membrane</keyword>
<dbReference type="InterPro" id="IPR007353">
    <property type="entry name" value="DUF421"/>
</dbReference>
<reference evidence="10" key="1">
    <citation type="submission" date="2012-02" db="EMBL/GenBank/DDBJ databases">
        <title>The complete genome of Halobacteroides halobius DSM 5150.</title>
        <authorList>
            <person name="Lucas S."/>
            <person name="Copeland A."/>
            <person name="Lapidus A."/>
            <person name="Glavina del Rio T."/>
            <person name="Dalin E."/>
            <person name="Tice H."/>
            <person name="Bruce D."/>
            <person name="Goodwin L."/>
            <person name="Pitluck S."/>
            <person name="Peters L."/>
            <person name="Mikhailova N."/>
            <person name="Gu W."/>
            <person name="Kyrpides N."/>
            <person name="Mavromatis K."/>
            <person name="Ivanova N."/>
            <person name="Brettin T."/>
            <person name="Detter J.C."/>
            <person name="Han C."/>
            <person name="Larimer F."/>
            <person name="Land M."/>
            <person name="Hauser L."/>
            <person name="Markowitz V."/>
            <person name="Cheng J.-F."/>
            <person name="Hugenholtz P."/>
            <person name="Woyke T."/>
            <person name="Wu D."/>
            <person name="Tindall B."/>
            <person name="Pomrenke H."/>
            <person name="Brambilla E."/>
            <person name="Klenk H.-P."/>
            <person name="Eisen J.A."/>
        </authorList>
    </citation>
    <scope>NUCLEOTIDE SEQUENCE [LARGE SCALE GENOMIC DNA]</scope>
    <source>
        <strain evidence="10">ATCC 35273 / DSM 5150 / MD-1</strain>
    </source>
</reference>
<dbReference type="PANTHER" id="PTHR34582">
    <property type="entry name" value="UPF0702 TRANSMEMBRANE PROTEIN YCAP"/>
    <property type="match status" value="1"/>
</dbReference>
<evidence type="ECO:0000313" key="9">
    <source>
        <dbReference type="EMBL" id="AGB42373.1"/>
    </source>
</evidence>
<evidence type="ECO:0000259" key="8">
    <source>
        <dbReference type="Pfam" id="PF04239"/>
    </source>
</evidence>
<sequence length="231" mass="26253">MLIVIIRTIILYITVLVVLRLLGKRQIGELQPVDLAVTIIVSELAAMPMQNTDIPLINTLLPILLILILQVYTSVINTKSITARKLICGEPDMLIKNGELNEDKLRKNRINIHELIEELRVKGYHNLADIEFAFIETNGKISVIPKSQKRPINPQDLQIETDYEGVPFPLIVDGRVYKDNLDEIDLSPQWLKEELSEFGVKDLSNVLFANIDSTGNLFYQLSESYKSKERG</sequence>
<evidence type="ECO:0000313" key="10">
    <source>
        <dbReference type="Proteomes" id="UP000010880"/>
    </source>
</evidence>
<evidence type="ECO:0000256" key="6">
    <source>
        <dbReference type="ARBA" id="ARBA00023136"/>
    </source>
</evidence>
<evidence type="ECO:0000256" key="2">
    <source>
        <dbReference type="ARBA" id="ARBA00006448"/>
    </source>
</evidence>
<keyword evidence="5 7" id="KW-1133">Transmembrane helix</keyword>
<dbReference type="GO" id="GO:0005886">
    <property type="term" value="C:plasma membrane"/>
    <property type="evidence" value="ECO:0007669"/>
    <property type="project" value="UniProtKB-SubCell"/>
</dbReference>
<proteinExistence type="inferred from homology"/>
<keyword evidence="10" id="KW-1185">Reference proteome</keyword>
<dbReference type="RefSeq" id="WP_015328087.1">
    <property type="nucleotide sequence ID" value="NC_019978.1"/>
</dbReference>
<keyword evidence="6 7" id="KW-0472">Membrane</keyword>
<protein>
    <submittedName>
        <fullName evidence="9">Putative membrane protein</fullName>
    </submittedName>
</protein>
<organism evidence="9 10">
    <name type="scientific">Halobacteroides halobius (strain ATCC 35273 / DSM 5150 / MD-1)</name>
    <dbReference type="NCBI Taxonomy" id="748449"/>
    <lineage>
        <taxon>Bacteria</taxon>
        <taxon>Bacillati</taxon>
        <taxon>Bacillota</taxon>
        <taxon>Clostridia</taxon>
        <taxon>Halanaerobiales</taxon>
        <taxon>Halobacteroidaceae</taxon>
        <taxon>Halobacteroides</taxon>
    </lineage>
</organism>
<evidence type="ECO:0000256" key="7">
    <source>
        <dbReference type="SAM" id="Phobius"/>
    </source>
</evidence>
<dbReference type="STRING" id="748449.Halha_2499"/>
<accession>L0KE83</accession>
<dbReference type="KEGG" id="hhl:Halha_2499"/>
<dbReference type="OrthoDB" id="1682423at2"/>
<dbReference type="Proteomes" id="UP000010880">
    <property type="component" value="Chromosome"/>
</dbReference>
<evidence type="ECO:0000256" key="5">
    <source>
        <dbReference type="ARBA" id="ARBA00022989"/>
    </source>
</evidence>
<comment type="similarity">
    <text evidence="2">Belongs to the UPF0702 family.</text>
</comment>
<dbReference type="PANTHER" id="PTHR34582:SF6">
    <property type="entry name" value="UPF0702 TRANSMEMBRANE PROTEIN YCAP"/>
    <property type="match status" value="1"/>
</dbReference>
<evidence type="ECO:0000256" key="4">
    <source>
        <dbReference type="ARBA" id="ARBA00022692"/>
    </source>
</evidence>